<evidence type="ECO:0000313" key="2">
    <source>
        <dbReference type="Proteomes" id="UP000184782"/>
    </source>
</evidence>
<reference evidence="2" key="1">
    <citation type="submission" date="2016-12" db="EMBL/GenBank/DDBJ databases">
        <authorList>
            <person name="Varghese N."/>
            <person name="Submissions S."/>
        </authorList>
    </citation>
    <scope>NUCLEOTIDE SEQUENCE [LARGE SCALE GENOMIC DNA]</scope>
    <source>
        <strain evidence="2">DSM 16779</strain>
    </source>
</reference>
<sequence>MNKFNFWIFDNHLDSLIIFFNEVTQFKACPDLEKIKYELHQTNSIKQIYFNLTTQDDIIINAARDSDDREIILWLIEYSDEIAEQISDLELYLSSIESEI</sequence>
<evidence type="ECO:0000313" key="1">
    <source>
        <dbReference type="EMBL" id="SIN97829.1"/>
    </source>
</evidence>
<dbReference type="Proteomes" id="UP000184782">
    <property type="component" value="Unassembled WGS sequence"/>
</dbReference>
<dbReference type="AlphaFoldDB" id="A0A1N6FR92"/>
<protein>
    <submittedName>
        <fullName evidence="1">Uncharacterized protein</fullName>
    </submittedName>
</protein>
<dbReference type="OrthoDB" id="9927611at2"/>
<dbReference type="EMBL" id="FSRQ01000001">
    <property type="protein sequence ID" value="SIN97829.1"/>
    <property type="molecule type" value="Genomic_DNA"/>
</dbReference>
<keyword evidence="2" id="KW-1185">Reference proteome</keyword>
<proteinExistence type="predicted"/>
<dbReference type="STRING" id="59733.SAMN05421769_1536"/>
<name>A0A1N6FR92_9FLAO</name>
<gene>
    <name evidence="1" type="ORF">SAMN05421769_1536</name>
</gene>
<organism evidence="1 2">
    <name type="scientific">Chryseobacterium scophthalmum</name>
    <dbReference type="NCBI Taxonomy" id="59733"/>
    <lineage>
        <taxon>Bacteria</taxon>
        <taxon>Pseudomonadati</taxon>
        <taxon>Bacteroidota</taxon>
        <taxon>Flavobacteriia</taxon>
        <taxon>Flavobacteriales</taxon>
        <taxon>Weeksellaceae</taxon>
        <taxon>Chryseobacterium group</taxon>
        <taxon>Chryseobacterium</taxon>
    </lineage>
</organism>
<accession>A0A1N6FR92</accession>
<dbReference type="RefSeq" id="WP_074229681.1">
    <property type="nucleotide sequence ID" value="NZ_FSRQ01000001.1"/>
</dbReference>